<dbReference type="Pfam" id="PF00300">
    <property type="entry name" value="His_Phos_1"/>
    <property type="match status" value="1"/>
</dbReference>
<protein>
    <recommendedName>
        <fullName evidence="4">Histidine phosphatase family protein</fullName>
    </recommendedName>
</protein>
<dbReference type="PANTHER" id="PTHR48100">
    <property type="entry name" value="BROAD-SPECIFICITY PHOSPHATASE YOR283W-RELATED"/>
    <property type="match status" value="1"/>
</dbReference>
<evidence type="ECO:0000313" key="3">
    <source>
        <dbReference type="Proteomes" id="UP000632740"/>
    </source>
</evidence>
<dbReference type="AlphaFoldDB" id="A0A919P1V6"/>
<dbReference type="InterPro" id="IPR050275">
    <property type="entry name" value="PGM_Phosphatase"/>
</dbReference>
<sequence>MTRFVFVRHAESVHNRDGVISTATPGPDLTPEGVRQSEELAERLAGSLDAVYASPTLRATRTAAALARRSGAPLVPLDDLRELFAGVVEGTPASEGLPRLDAGWERWMADGALDEPVAPGGESATQVIGRLRRVVARVQQEHPGDAVVAVVAHGGILQLAVPAVCANLPRDHGRVHWLRNVEVVEAHGDGPDLTCDRWAGAPVPPGAVGPDARAAAPVATPVAAP</sequence>
<dbReference type="GO" id="GO:0016791">
    <property type="term" value="F:phosphatase activity"/>
    <property type="evidence" value="ECO:0007669"/>
    <property type="project" value="TreeGrafter"/>
</dbReference>
<evidence type="ECO:0000256" key="1">
    <source>
        <dbReference type="SAM" id="MobiDB-lite"/>
    </source>
</evidence>
<accession>A0A919P1V6</accession>
<dbReference type="Proteomes" id="UP000632740">
    <property type="component" value="Unassembled WGS sequence"/>
</dbReference>
<evidence type="ECO:0008006" key="4">
    <source>
        <dbReference type="Google" id="ProtNLM"/>
    </source>
</evidence>
<dbReference type="EMBL" id="BONK01000004">
    <property type="protein sequence ID" value="GIG20612.1"/>
    <property type="molecule type" value="Genomic_DNA"/>
</dbReference>
<feature type="region of interest" description="Disordered" evidence="1">
    <location>
        <begin position="206"/>
        <end position="225"/>
    </location>
</feature>
<gene>
    <name evidence="2" type="ORF">Cch01nite_13360</name>
</gene>
<proteinExistence type="predicted"/>
<dbReference type="Gene3D" id="3.40.50.1240">
    <property type="entry name" value="Phosphoglycerate mutase-like"/>
    <property type="match status" value="1"/>
</dbReference>
<dbReference type="GO" id="GO:0005737">
    <property type="term" value="C:cytoplasm"/>
    <property type="evidence" value="ECO:0007669"/>
    <property type="project" value="TreeGrafter"/>
</dbReference>
<dbReference type="PANTHER" id="PTHR48100:SF1">
    <property type="entry name" value="HISTIDINE PHOSPHATASE FAMILY PROTEIN-RELATED"/>
    <property type="match status" value="1"/>
</dbReference>
<feature type="compositionally biased region" description="Low complexity" evidence="1">
    <location>
        <begin position="208"/>
        <end position="225"/>
    </location>
</feature>
<dbReference type="SMART" id="SM00855">
    <property type="entry name" value="PGAM"/>
    <property type="match status" value="1"/>
</dbReference>
<dbReference type="RefSeq" id="WP_203750303.1">
    <property type="nucleotide sequence ID" value="NZ_BONK01000004.1"/>
</dbReference>
<name>A0A919P1V6_9CELL</name>
<evidence type="ECO:0000313" key="2">
    <source>
        <dbReference type="EMBL" id="GIG20612.1"/>
    </source>
</evidence>
<organism evidence="2 3">
    <name type="scientific">Cellulomonas chitinilytica</name>
    <dbReference type="NCBI Taxonomy" id="398759"/>
    <lineage>
        <taxon>Bacteria</taxon>
        <taxon>Bacillati</taxon>
        <taxon>Actinomycetota</taxon>
        <taxon>Actinomycetes</taxon>
        <taxon>Micrococcales</taxon>
        <taxon>Cellulomonadaceae</taxon>
        <taxon>Cellulomonas</taxon>
    </lineage>
</organism>
<dbReference type="SUPFAM" id="SSF53254">
    <property type="entry name" value="Phosphoglycerate mutase-like"/>
    <property type="match status" value="1"/>
</dbReference>
<comment type="caution">
    <text evidence="2">The sequence shown here is derived from an EMBL/GenBank/DDBJ whole genome shotgun (WGS) entry which is preliminary data.</text>
</comment>
<keyword evidence="3" id="KW-1185">Reference proteome</keyword>
<dbReference type="CDD" id="cd07067">
    <property type="entry name" value="HP_PGM_like"/>
    <property type="match status" value="1"/>
</dbReference>
<dbReference type="InterPro" id="IPR013078">
    <property type="entry name" value="His_Pase_superF_clade-1"/>
</dbReference>
<reference evidence="2" key="1">
    <citation type="submission" date="2021-01" db="EMBL/GenBank/DDBJ databases">
        <title>Whole genome shotgun sequence of Cellulomonas chitinilytica NBRC 110799.</title>
        <authorList>
            <person name="Komaki H."/>
            <person name="Tamura T."/>
        </authorList>
    </citation>
    <scope>NUCLEOTIDE SEQUENCE</scope>
    <source>
        <strain evidence="2">NBRC 110799</strain>
    </source>
</reference>
<dbReference type="InterPro" id="IPR029033">
    <property type="entry name" value="His_PPase_superfam"/>
</dbReference>